<dbReference type="GO" id="GO:0009063">
    <property type="term" value="P:amino acid catabolic process"/>
    <property type="evidence" value="ECO:0007669"/>
    <property type="project" value="InterPro"/>
</dbReference>
<name>A0A0F9H6Q7_9ZZZZ</name>
<evidence type="ECO:0000256" key="3">
    <source>
        <dbReference type="ARBA" id="ARBA00023235"/>
    </source>
</evidence>
<dbReference type="SFLD" id="SFLDS00001">
    <property type="entry name" value="Enolase"/>
    <property type="match status" value="1"/>
</dbReference>
<dbReference type="Pfam" id="PF13378">
    <property type="entry name" value="MR_MLE_C"/>
    <property type="match status" value="1"/>
</dbReference>
<evidence type="ECO:0000259" key="4">
    <source>
        <dbReference type="SMART" id="SM00922"/>
    </source>
</evidence>
<dbReference type="EMBL" id="LAZR01017859">
    <property type="protein sequence ID" value="KKL98671.1"/>
    <property type="molecule type" value="Genomic_DNA"/>
</dbReference>
<dbReference type="InterPro" id="IPR013341">
    <property type="entry name" value="Mandelate_racemase_N_dom"/>
</dbReference>
<dbReference type="PANTHER" id="PTHR48073:SF2">
    <property type="entry name" value="O-SUCCINYLBENZOATE SYNTHASE"/>
    <property type="match status" value="1"/>
</dbReference>
<reference evidence="5" key="1">
    <citation type="journal article" date="2015" name="Nature">
        <title>Complex archaea that bridge the gap between prokaryotes and eukaryotes.</title>
        <authorList>
            <person name="Spang A."/>
            <person name="Saw J.H."/>
            <person name="Jorgensen S.L."/>
            <person name="Zaremba-Niedzwiedzka K."/>
            <person name="Martijn J."/>
            <person name="Lind A.E."/>
            <person name="van Eijk R."/>
            <person name="Schleper C."/>
            <person name="Guy L."/>
            <person name="Ettema T.J."/>
        </authorList>
    </citation>
    <scope>NUCLEOTIDE SEQUENCE</scope>
</reference>
<evidence type="ECO:0000256" key="1">
    <source>
        <dbReference type="ARBA" id="ARBA00008031"/>
    </source>
</evidence>
<keyword evidence="2" id="KW-0479">Metal-binding</keyword>
<dbReference type="PANTHER" id="PTHR48073">
    <property type="entry name" value="O-SUCCINYLBENZOATE SYNTHASE-RELATED"/>
    <property type="match status" value="1"/>
</dbReference>
<evidence type="ECO:0000313" key="5">
    <source>
        <dbReference type="EMBL" id="KKL98671.1"/>
    </source>
</evidence>
<dbReference type="InterPro" id="IPR036849">
    <property type="entry name" value="Enolase-like_C_sf"/>
</dbReference>
<dbReference type="SUPFAM" id="SSF54826">
    <property type="entry name" value="Enolase N-terminal domain-like"/>
    <property type="match status" value="1"/>
</dbReference>
<organism evidence="5">
    <name type="scientific">marine sediment metagenome</name>
    <dbReference type="NCBI Taxonomy" id="412755"/>
    <lineage>
        <taxon>unclassified sequences</taxon>
        <taxon>metagenomes</taxon>
        <taxon>ecological metagenomes</taxon>
    </lineage>
</organism>
<feature type="non-terminal residue" evidence="5">
    <location>
        <position position="274"/>
    </location>
</feature>
<gene>
    <name evidence="5" type="ORF">LCGC14_1822070</name>
</gene>
<feature type="domain" description="Mandelate racemase/muconate lactonizing enzyme C-terminal" evidence="4">
    <location>
        <begin position="143"/>
        <end position="241"/>
    </location>
</feature>
<dbReference type="GO" id="GO:0046872">
    <property type="term" value="F:metal ion binding"/>
    <property type="evidence" value="ECO:0007669"/>
    <property type="project" value="UniProtKB-KW"/>
</dbReference>
<dbReference type="Gene3D" id="3.20.20.120">
    <property type="entry name" value="Enolase-like C-terminal domain"/>
    <property type="match status" value="1"/>
</dbReference>
<comment type="caution">
    <text evidence="5">The sequence shown here is derived from an EMBL/GenBank/DDBJ whole genome shotgun (WGS) entry which is preliminary data.</text>
</comment>
<protein>
    <recommendedName>
        <fullName evidence="4">Mandelate racemase/muconate lactonizing enzyme C-terminal domain-containing protein</fullName>
    </recommendedName>
</protein>
<accession>A0A0F9H6Q7</accession>
<keyword evidence="3" id="KW-0413">Isomerase</keyword>
<dbReference type="SFLD" id="SFLDF00009">
    <property type="entry name" value="o-succinylbenzoate_synthase"/>
    <property type="match status" value="1"/>
</dbReference>
<dbReference type="AlphaFoldDB" id="A0A0F9H6Q7"/>
<dbReference type="SFLD" id="SFLDG00180">
    <property type="entry name" value="muconate_cycloisomerase"/>
    <property type="match status" value="1"/>
</dbReference>
<dbReference type="SUPFAM" id="SSF51604">
    <property type="entry name" value="Enolase C-terminal domain-like"/>
    <property type="match status" value="1"/>
</dbReference>
<dbReference type="InterPro" id="IPR029017">
    <property type="entry name" value="Enolase-like_N"/>
</dbReference>
<dbReference type="Pfam" id="PF02746">
    <property type="entry name" value="MR_MLE_N"/>
    <property type="match status" value="1"/>
</dbReference>
<dbReference type="InterPro" id="IPR013342">
    <property type="entry name" value="Mandelate_racemase_C"/>
</dbReference>
<comment type="similarity">
    <text evidence="1">Belongs to the mandelate racemase/muconate lactonizing enzyme family.</text>
</comment>
<dbReference type="PROSITE" id="PS00909">
    <property type="entry name" value="MR_MLE_2"/>
    <property type="match status" value="1"/>
</dbReference>
<dbReference type="SMART" id="SM00922">
    <property type="entry name" value="MR_MLE"/>
    <property type="match status" value="1"/>
</dbReference>
<proteinExistence type="inferred from homology"/>
<dbReference type="InterPro" id="IPR018110">
    <property type="entry name" value="Mandel_Rmase/mucon_lact_enz_CS"/>
</dbReference>
<dbReference type="Gene3D" id="3.30.390.10">
    <property type="entry name" value="Enolase-like, N-terminal domain"/>
    <property type="match status" value="1"/>
</dbReference>
<dbReference type="GO" id="GO:0016854">
    <property type="term" value="F:racemase and epimerase activity"/>
    <property type="evidence" value="ECO:0007669"/>
    <property type="project" value="UniProtKB-ARBA"/>
</dbReference>
<dbReference type="InterPro" id="IPR029065">
    <property type="entry name" value="Enolase_C-like"/>
</dbReference>
<sequence>MRVTRLRWTAYRLPFRADFSTSRGVSTYREGLILRLDTDSGVVGLGEAAPIPERGGGTLSEALAILDEVGSGLMGRQLDEVQALMDETGRGHGDGAMAAVRCAFDIALLDATARAAAISVADLLTGGVRRSVVVNATIGAEAPTRAAAQAATARESGYPCVKLKVGAARSADEERRRVAAVRKVLGPEIRLRIDANGAWGVEQAVGAIRGLEEYDLEMVEQPVAAGDLPGLARVRAEVDAPIAADEDVTDVEAAERVLEVGAADVLVVKPMVVG</sequence>
<evidence type="ECO:0000256" key="2">
    <source>
        <dbReference type="ARBA" id="ARBA00022723"/>
    </source>
</evidence>